<comment type="caution">
    <text evidence="14">The sequence shown here is derived from an EMBL/GenBank/DDBJ whole genome shotgun (WGS) entry which is preliminary data.</text>
</comment>
<dbReference type="InterPro" id="IPR018998">
    <property type="entry name" value="EndoU_C"/>
</dbReference>
<evidence type="ECO:0000313" key="15">
    <source>
        <dbReference type="Proteomes" id="UP000789524"/>
    </source>
</evidence>
<dbReference type="GO" id="GO:0046872">
    <property type="term" value="F:metal ion binding"/>
    <property type="evidence" value="ECO:0007669"/>
    <property type="project" value="UniProtKB-UniRule"/>
</dbReference>
<dbReference type="PROSITE" id="PS51959">
    <property type="entry name" value="ENDOU"/>
    <property type="match status" value="1"/>
</dbReference>
<evidence type="ECO:0000256" key="7">
    <source>
        <dbReference type="ARBA" id="ARBA00022801"/>
    </source>
</evidence>
<feature type="compositionally biased region" description="Low complexity" evidence="12">
    <location>
        <begin position="70"/>
        <end position="85"/>
    </location>
</feature>
<evidence type="ECO:0000256" key="10">
    <source>
        <dbReference type="ARBA" id="ARBA00023239"/>
    </source>
</evidence>
<comment type="cofactor">
    <cofactor evidence="1 11">
        <name>Mn(2+)</name>
        <dbReference type="ChEBI" id="CHEBI:29035"/>
    </cofactor>
</comment>
<comment type="subunit">
    <text evidence="3 11">Monomer.</text>
</comment>
<dbReference type="CDD" id="cd21159">
    <property type="entry name" value="XendoU"/>
    <property type="match status" value="1"/>
</dbReference>
<sequence length="456" mass="51101">MHPNFQVYHQQNLLFLQIDLMTTAKPQQTGKRDYVAPQISTKNPATTVTTPKTHPSTAVTQNPSRRDYVAPQYPTTKPATTQKQKFNTPTVVTQKTPSPKRDYVAPSPTQRQSSNTWKGGKGTQSTASTNPTPKPISFSSVVSGSKKPSTLPSSSSSLTPTSPSKLALNNLPTNLVLPSSLANNQGTNTNGLTDVELQNVSEELLRKDVNNAAKYITISYQEKTTAMSKDDKSPLPLLTITPDAWKIPTIEKFIPLLDNYERDTLVNEYVTPQERNEENAFMDAIMTTSVIRHLMTFLKDKGYVSPDPKLQRDFLKQIWFGLYSRGKGKISSSGFEHIFVSELKNGEVSGLHNWIYFSREELANRVNYLGYLKNLQLSDKGAIIKMHFNQQGVDKPVDTMFIGTSPELEMALYTLCFVTRVDKDCNLKLGTKDVNIVTHNYRYRSKNYIGSAYPQI</sequence>
<keyword evidence="6 11" id="KW-0255">Endonuclease</keyword>
<dbReference type="SUPFAM" id="SSF142877">
    <property type="entry name" value="EndoU-like"/>
    <property type="match status" value="1"/>
</dbReference>
<protein>
    <submittedName>
        <fullName evidence="14">(African queen) hypothetical protein</fullName>
    </submittedName>
</protein>
<dbReference type="InterPro" id="IPR039787">
    <property type="entry name" value="ENDOU"/>
</dbReference>
<feature type="compositionally biased region" description="Polar residues" evidence="12">
    <location>
        <begin position="86"/>
        <end position="97"/>
    </location>
</feature>
<organism evidence="14 15">
    <name type="scientific">Danaus chrysippus</name>
    <name type="common">African queen</name>
    <dbReference type="NCBI Taxonomy" id="151541"/>
    <lineage>
        <taxon>Eukaryota</taxon>
        <taxon>Metazoa</taxon>
        <taxon>Ecdysozoa</taxon>
        <taxon>Arthropoda</taxon>
        <taxon>Hexapoda</taxon>
        <taxon>Insecta</taxon>
        <taxon>Pterygota</taxon>
        <taxon>Neoptera</taxon>
        <taxon>Endopterygota</taxon>
        <taxon>Lepidoptera</taxon>
        <taxon>Glossata</taxon>
        <taxon>Ditrysia</taxon>
        <taxon>Papilionoidea</taxon>
        <taxon>Nymphalidae</taxon>
        <taxon>Danainae</taxon>
        <taxon>Danaini</taxon>
        <taxon>Danaina</taxon>
        <taxon>Danaus</taxon>
        <taxon>Anosia</taxon>
    </lineage>
</organism>
<dbReference type="GO" id="GO:0004521">
    <property type="term" value="F:RNA endonuclease activity"/>
    <property type="evidence" value="ECO:0007669"/>
    <property type="project" value="UniProtKB-UniRule"/>
</dbReference>
<dbReference type="GO" id="GO:0003723">
    <property type="term" value="F:RNA binding"/>
    <property type="evidence" value="ECO:0007669"/>
    <property type="project" value="UniProtKB-UniRule"/>
</dbReference>
<feature type="compositionally biased region" description="Polar residues" evidence="12">
    <location>
        <begin position="107"/>
        <end position="143"/>
    </location>
</feature>
<proteinExistence type="inferred from homology"/>
<dbReference type="Proteomes" id="UP000789524">
    <property type="component" value="Unassembled WGS sequence"/>
</dbReference>
<dbReference type="GO" id="GO:0016787">
    <property type="term" value="F:hydrolase activity"/>
    <property type="evidence" value="ECO:0007669"/>
    <property type="project" value="UniProtKB-KW"/>
</dbReference>
<evidence type="ECO:0000256" key="4">
    <source>
        <dbReference type="ARBA" id="ARBA00022722"/>
    </source>
</evidence>
<keyword evidence="10" id="KW-0456">Lyase</keyword>
<feature type="compositionally biased region" description="Low complexity" evidence="12">
    <location>
        <begin position="145"/>
        <end position="166"/>
    </location>
</feature>
<reference evidence="14" key="1">
    <citation type="submission" date="2021-09" db="EMBL/GenBank/DDBJ databases">
        <authorList>
            <person name="Martin H S."/>
        </authorList>
    </citation>
    <scope>NUCLEOTIDE SEQUENCE</scope>
</reference>
<evidence type="ECO:0000256" key="5">
    <source>
        <dbReference type="ARBA" id="ARBA00022723"/>
    </source>
</evidence>
<keyword evidence="9 11" id="KW-0464">Manganese</keyword>
<dbReference type="EMBL" id="CAKASE010000080">
    <property type="protein sequence ID" value="CAG9581572.1"/>
    <property type="molecule type" value="Genomic_DNA"/>
</dbReference>
<keyword evidence="15" id="KW-1185">Reference proteome</keyword>
<evidence type="ECO:0000256" key="12">
    <source>
        <dbReference type="SAM" id="MobiDB-lite"/>
    </source>
</evidence>
<keyword evidence="7 11" id="KW-0378">Hydrolase</keyword>
<evidence type="ECO:0000256" key="11">
    <source>
        <dbReference type="RuleBase" id="RU367085"/>
    </source>
</evidence>
<dbReference type="OrthoDB" id="430326at2759"/>
<dbReference type="Pfam" id="PF09412">
    <property type="entry name" value="XendoU"/>
    <property type="match status" value="1"/>
</dbReference>
<keyword evidence="8 11" id="KW-0694">RNA-binding</keyword>
<dbReference type="PANTHER" id="PTHR12439">
    <property type="entry name" value="PLACENTAL PROTEIN 11-RELATED"/>
    <property type="match status" value="1"/>
</dbReference>
<evidence type="ECO:0000259" key="13">
    <source>
        <dbReference type="PROSITE" id="PS51959"/>
    </source>
</evidence>
<accession>A0A8J2R281</accession>
<keyword evidence="4 11" id="KW-0540">Nuclease</keyword>
<feature type="domain" description="EndoU" evidence="13">
    <location>
        <begin position="193"/>
        <end position="456"/>
    </location>
</feature>
<evidence type="ECO:0000256" key="6">
    <source>
        <dbReference type="ARBA" id="ARBA00022759"/>
    </source>
</evidence>
<keyword evidence="5 11" id="KW-0479">Metal-binding</keyword>
<evidence type="ECO:0000256" key="2">
    <source>
        <dbReference type="ARBA" id="ARBA00010168"/>
    </source>
</evidence>
<gene>
    <name evidence="14" type="ORF">DCHRY22_LOCUS14146</name>
</gene>
<evidence type="ECO:0000256" key="8">
    <source>
        <dbReference type="ARBA" id="ARBA00022884"/>
    </source>
</evidence>
<evidence type="ECO:0000313" key="14">
    <source>
        <dbReference type="EMBL" id="CAG9581572.1"/>
    </source>
</evidence>
<dbReference type="AlphaFoldDB" id="A0A8J2R281"/>
<evidence type="ECO:0000256" key="9">
    <source>
        <dbReference type="ARBA" id="ARBA00023211"/>
    </source>
</evidence>
<feature type="region of interest" description="Disordered" evidence="12">
    <location>
        <begin position="38"/>
        <end position="166"/>
    </location>
</feature>
<name>A0A8J2R281_9NEOP</name>
<comment type="similarity">
    <text evidence="2 11">Belongs to the ENDOU family.</text>
</comment>
<feature type="compositionally biased region" description="Low complexity" evidence="12">
    <location>
        <begin position="40"/>
        <end position="58"/>
    </location>
</feature>
<evidence type="ECO:0000256" key="1">
    <source>
        <dbReference type="ARBA" id="ARBA00001936"/>
    </source>
</evidence>
<dbReference type="PANTHER" id="PTHR12439:SF42">
    <property type="entry name" value="ENDORIBONUCLEASE-RELATED"/>
    <property type="match status" value="1"/>
</dbReference>
<dbReference type="InterPro" id="IPR037227">
    <property type="entry name" value="EndoU-like"/>
</dbReference>
<evidence type="ECO:0000256" key="3">
    <source>
        <dbReference type="ARBA" id="ARBA00011245"/>
    </source>
</evidence>
<dbReference type="GO" id="GO:0016829">
    <property type="term" value="F:lyase activity"/>
    <property type="evidence" value="ECO:0007669"/>
    <property type="project" value="UniProtKB-KW"/>
</dbReference>